<name>A0ABR5ANN8_BACBA</name>
<keyword evidence="3" id="KW-1185">Reference proteome</keyword>
<reference evidence="2 3" key="1">
    <citation type="submission" date="2015-01" db="EMBL/GenBank/DDBJ databases">
        <title>Genome Assembly of Bacillus badius MTCC 1458.</title>
        <authorList>
            <person name="Verma A."/>
            <person name="Khatri I."/>
            <person name="Mual P."/>
            <person name="Subramanian S."/>
            <person name="Krishnamurthi S."/>
        </authorList>
    </citation>
    <scope>NUCLEOTIDE SEQUENCE [LARGE SCALE GENOMIC DNA]</scope>
    <source>
        <strain evidence="2 3">MTCC 1458</strain>
    </source>
</reference>
<dbReference type="InterPro" id="IPR027417">
    <property type="entry name" value="P-loop_NTPase"/>
</dbReference>
<evidence type="ECO:0000259" key="1">
    <source>
        <dbReference type="Pfam" id="PF01695"/>
    </source>
</evidence>
<dbReference type="Proteomes" id="UP000031982">
    <property type="component" value="Unassembled WGS sequence"/>
</dbReference>
<dbReference type="EMBL" id="JXLP01000035">
    <property type="protein sequence ID" value="KIL72367.1"/>
    <property type="molecule type" value="Genomic_DNA"/>
</dbReference>
<accession>A0ABR5ANN8</accession>
<protein>
    <submittedName>
        <fullName evidence="2">DNA replication protein DnaC</fullName>
    </submittedName>
</protein>
<dbReference type="Gene3D" id="3.40.50.300">
    <property type="entry name" value="P-loop containing nucleotide triphosphate hydrolases"/>
    <property type="match status" value="1"/>
</dbReference>
<dbReference type="SUPFAM" id="SSF52540">
    <property type="entry name" value="P-loop containing nucleoside triphosphate hydrolases"/>
    <property type="match status" value="1"/>
</dbReference>
<evidence type="ECO:0000313" key="3">
    <source>
        <dbReference type="Proteomes" id="UP000031982"/>
    </source>
</evidence>
<comment type="caution">
    <text evidence="2">The sequence shown here is derived from an EMBL/GenBank/DDBJ whole genome shotgun (WGS) entry which is preliminary data.</text>
</comment>
<feature type="domain" description="IstB-like ATP-binding" evidence="1">
    <location>
        <begin position="54"/>
        <end position="239"/>
    </location>
</feature>
<dbReference type="Pfam" id="PF01695">
    <property type="entry name" value="IstB_IS21"/>
    <property type="match status" value="1"/>
</dbReference>
<evidence type="ECO:0000313" key="2">
    <source>
        <dbReference type="EMBL" id="KIL72367.1"/>
    </source>
</evidence>
<dbReference type="PANTHER" id="PTHR30050:SF4">
    <property type="entry name" value="ATP-BINDING PROTEIN RV3427C IN INSERTION SEQUENCE-RELATED"/>
    <property type="match status" value="1"/>
</dbReference>
<dbReference type="InterPro" id="IPR002611">
    <property type="entry name" value="IstB_ATP-bd"/>
</dbReference>
<dbReference type="PANTHER" id="PTHR30050">
    <property type="entry name" value="CHROMOSOMAL REPLICATION INITIATOR PROTEIN DNAA"/>
    <property type="match status" value="1"/>
</dbReference>
<gene>
    <name evidence="2" type="ORF">SD77_3508</name>
</gene>
<sequence length="242" mass="27953">MIIEDGKEFCFYCEEIKKADEVLGKEAKSAHRLMTLNRMFNNDSLINERLKNCNFGNYEHVSEELAKAKAICQRYAEHFTKSNPVNLMMIGNYGTGKSHLAVSILKRVIERGLEQKNPWTGVFISTPKLMTKLKATYHKKSKHSEDELLEQLGSVDLLILDDVGTDYKKKQSEAEEEEANQWATLKLFEVIDSRIGKHTVYTTNFNHVQLMDMYGEQKFSRMVEGAHSIKMNGENYRLRAFK</sequence>
<dbReference type="RefSeq" id="WP_041114657.1">
    <property type="nucleotide sequence ID" value="NZ_BSSZ01000005.1"/>
</dbReference>
<proteinExistence type="predicted"/>
<organism evidence="2 3">
    <name type="scientific">Bacillus badius</name>
    <dbReference type="NCBI Taxonomy" id="1455"/>
    <lineage>
        <taxon>Bacteria</taxon>
        <taxon>Bacillati</taxon>
        <taxon>Bacillota</taxon>
        <taxon>Bacilli</taxon>
        <taxon>Bacillales</taxon>
        <taxon>Bacillaceae</taxon>
        <taxon>Pseudobacillus</taxon>
    </lineage>
</organism>